<reference evidence="1 2" key="1">
    <citation type="journal article" date="2009" name="Stand. Genomic Sci.">
        <title>Complete genome sequence of Beutenbergia cavernae type strain (HKI 0122).</title>
        <authorList>
            <person name="Land M."/>
            <person name="Pukall R."/>
            <person name="Abt B."/>
            <person name="Goker M."/>
            <person name="Rohde M."/>
            <person name="Glavina Del Rio T."/>
            <person name="Tice H."/>
            <person name="Copeland A."/>
            <person name="Cheng J.F."/>
            <person name="Lucas S."/>
            <person name="Chen F."/>
            <person name="Nolan M."/>
            <person name="Bruce D."/>
            <person name="Goodwin L."/>
            <person name="Pitluck S."/>
            <person name="Ivanova N."/>
            <person name="Mavromatis K."/>
            <person name="Ovchinnikova G."/>
            <person name="Pati A."/>
            <person name="Chen A."/>
            <person name="Palaniappan K."/>
            <person name="Hauser L."/>
            <person name="Chang Y.J."/>
            <person name="Jefferies C.C."/>
            <person name="Saunders E."/>
            <person name="Brettin T."/>
            <person name="Detter J.C."/>
            <person name="Han C."/>
            <person name="Chain P."/>
            <person name="Bristow J."/>
            <person name="Eisen J.A."/>
            <person name="Markowitz V."/>
            <person name="Hugenholtz P."/>
            <person name="Kyrpides N.C."/>
            <person name="Klenk H.P."/>
            <person name="Lapidus A."/>
        </authorList>
    </citation>
    <scope>NUCLEOTIDE SEQUENCE [LARGE SCALE GENOMIC DNA]</scope>
    <source>
        <strain evidence="2">ATCC BAA-8 / DSM 12333 / NBRC 16432</strain>
    </source>
</reference>
<evidence type="ECO:0000313" key="2">
    <source>
        <dbReference type="Proteomes" id="UP000007962"/>
    </source>
</evidence>
<dbReference type="EMBL" id="CP001618">
    <property type="protein sequence ID" value="ACQ79509.1"/>
    <property type="molecule type" value="Genomic_DNA"/>
</dbReference>
<name>C5C1P1_BEUC1</name>
<protein>
    <submittedName>
        <fullName evidence="1">Uncharacterized protein</fullName>
    </submittedName>
</protein>
<dbReference type="RefSeq" id="WP_015881749.1">
    <property type="nucleotide sequence ID" value="NC_012669.1"/>
</dbReference>
<organism evidence="1 2">
    <name type="scientific">Beutenbergia cavernae (strain ATCC BAA-8 / DSM 12333 / CCUG 43141 / JCM 11478 / NBRC 16432 / NCIMB 13614 / HKI 0122)</name>
    <dbReference type="NCBI Taxonomy" id="471853"/>
    <lineage>
        <taxon>Bacteria</taxon>
        <taxon>Bacillati</taxon>
        <taxon>Actinomycetota</taxon>
        <taxon>Actinomycetes</taxon>
        <taxon>Micrococcales</taxon>
        <taxon>Beutenbergiaceae</taxon>
        <taxon>Beutenbergia</taxon>
    </lineage>
</organism>
<dbReference type="AlphaFoldDB" id="C5C1P1"/>
<dbReference type="STRING" id="471853.Bcav_1249"/>
<dbReference type="HOGENOM" id="CLU_2092015_0_0_11"/>
<evidence type="ECO:0000313" key="1">
    <source>
        <dbReference type="EMBL" id="ACQ79509.1"/>
    </source>
</evidence>
<keyword evidence="2" id="KW-1185">Reference proteome</keyword>
<dbReference type="Proteomes" id="UP000007962">
    <property type="component" value="Chromosome"/>
</dbReference>
<accession>C5C1P1</accession>
<dbReference type="KEGG" id="bcv:Bcav_1249"/>
<proteinExistence type="predicted"/>
<gene>
    <name evidence="1" type="ordered locus">Bcav_1249</name>
</gene>
<sequence>MSTVSLVKVGSSTGKAAVDACVSAGSDDEATMIRAVVFELLRGLATHADADPGAERLLASYQDWLEAGVTLFTHAEPELIREYSLRGATMEAELELVALMGTEFPESVDSSGGGAS</sequence>